<accession>A0AA39ZHM5</accession>
<feature type="compositionally biased region" description="Pro residues" evidence="1">
    <location>
        <begin position="36"/>
        <end position="60"/>
    </location>
</feature>
<feature type="compositionally biased region" description="Polar residues" evidence="1">
    <location>
        <begin position="67"/>
        <end position="76"/>
    </location>
</feature>
<reference evidence="2" key="1">
    <citation type="submission" date="2023-06" db="EMBL/GenBank/DDBJ databases">
        <title>Genome-scale phylogeny and comparative genomics of the fungal order Sordariales.</title>
        <authorList>
            <consortium name="Lawrence Berkeley National Laboratory"/>
            <person name="Hensen N."/>
            <person name="Bonometti L."/>
            <person name="Westerberg I."/>
            <person name="Brannstrom I.O."/>
            <person name="Guillou S."/>
            <person name="Cros-Aarteil S."/>
            <person name="Calhoun S."/>
            <person name="Haridas S."/>
            <person name="Kuo A."/>
            <person name="Mondo S."/>
            <person name="Pangilinan J."/>
            <person name="Riley R."/>
            <person name="Labutti K."/>
            <person name="Andreopoulos B."/>
            <person name="Lipzen A."/>
            <person name="Chen C."/>
            <person name="Yanf M."/>
            <person name="Daum C."/>
            <person name="Ng V."/>
            <person name="Clum A."/>
            <person name="Steindorff A."/>
            <person name="Ohm R."/>
            <person name="Martin F."/>
            <person name="Silar P."/>
            <person name="Natvig D."/>
            <person name="Lalanne C."/>
            <person name="Gautier V."/>
            <person name="Ament-Velasquez S.L."/>
            <person name="Kruys A."/>
            <person name="Hutchinson M.I."/>
            <person name="Powell A.J."/>
            <person name="Barry K."/>
            <person name="Miller A.N."/>
            <person name="Grigoriev I.V."/>
            <person name="Debuchy R."/>
            <person name="Gladieux P."/>
            <person name="Thoren M.H."/>
            <person name="Johannesson H."/>
        </authorList>
    </citation>
    <scope>NUCLEOTIDE SEQUENCE</scope>
    <source>
        <strain evidence="2">CBS 307.81</strain>
    </source>
</reference>
<feature type="compositionally biased region" description="Polar residues" evidence="1">
    <location>
        <begin position="378"/>
        <end position="390"/>
    </location>
</feature>
<gene>
    <name evidence="2" type="ORF">QBC41DRAFT_344868</name>
</gene>
<feature type="compositionally biased region" description="Polar residues" evidence="1">
    <location>
        <begin position="695"/>
        <end position="731"/>
    </location>
</feature>
<organism evidence="2 3">
    <name type="scientific">Cercophora samala</name>
    <dbReference type="NCBI Taxonomy" id="330535"/>
    <lineage>
        <taxon>Eukaryota</taxon>
        <taxon>Fungi</taxon>
        <taxon>Dikarya</taxon>
        <taxon>Ascomycota</taxon>
        <taxon>Pezizomycotina</taxon>
        <taxon>Sordariomycetes</taxon>
        <taxon>Sordariomycetidae</taxon>
        <taxon>Sordariales</taxon>
        <taxon>Lasiosphaeriaceae</taxon>
        <taxon>Cercophora</taxon>
    </lineage>
</organism>
<feature type="compositionally biased region" description="Basic and acidic residues" evidence="1">
    <location>
        <begin position="660"/>
        <end position="670"/>
    </location>
</feature>
<feature type="region of interest" description="Disordered" evidence="1">
    <location>
        <begin position="978"/>
        <end position="999"/>
    </location>
</feature>
<dbReference type="Proteomes" id="UP001174997">
    <property type="component" value="Unassembled WGS sequence"/>
</dbReference>
<feature type="compositionally biased region" description="Polar residues" evidence="1">
    <location>
        <begin position="877"/>
        <end position="894"/>
    </location>
</feature>
<feature type="compositionally biased region" description="Pro residues" evidence="1">
    <location>
        <begin position="425"/>
        <end position="454"/>
    </location>
</feature>
<dbReference type="AlphaFoldDB" id="A0AA39ZHM5"/>
<feature type="region of interest" description="Disordered" evidence="1">
    <location>
        <begin position="363"/>
        <end position="461"/>
    </location>
</feature>
<comment type="caution">
    <text evidence="2">The sequence shown here is derived from an EMBL/GenBank/DDBJ whole genome shotgun (WGS) entry which is preliminary data.</text>
</comment>
<sequence>MSQYPGYSWPYSQYQGHPVPPPPPPAQSPYGYQPPTAYPAPPFPPPTYGAPSAFPPPPPEAHQNAAQASFNYNASNIPGLGMGANGTMGHAFPAAPPPNPWAQPMPASSYTPTIPNPHSVQQAANPSAKPPQSVGPAAQVAASIEMEEGELSEGQFEDLYDDAQKSPAPASPPKQTAKKLPVTQPSTVPSTVASQPTSASDTPEGGFYGNEEDEGEIGSKANGTTSRDRSASYSPFLSPRENSNETPTSQSQGPGPSTSVKPQSNNPSQTVPHAPTVGVPGLQSQSSAVVDAKGTPERPLNYLGTFNSVPEAKKEAQKAILRLWALGVKYQTYLDEGFDEKVIQSLFGDLHLELPKPAVEKAKVGTQTAPSPGAGADSPTTAQAQGTQQLESKDTAGAVTKSKGEERKDRIARLLAAKAAKGPAVVPPKPTVVPTNPAPVPAPAEAPKPAPPTGPKAKIRGEKERILQEKIAALQKAREAQASGAGKAGSQTPANIATVTTTPQQQAGGTSNMTLNLAGPKPGPLAIQTGGLPTPPIPGLLGPANVQLNTASQRKRPVAADFVDYPSASGSTKRPFGQLRQEASLIIDVSDVSDDEEMDMDMGSPTDEPSSIQSKDGLTSSRGPSIRDFPPLTNLPQRQLSTPTTPSHTPPTGPALGGKRHTELTIKEREIQEMRRMIALAEAKRKAKLPLAGSRAQTQSGQTPEPKNVGTTVSSSPAQSDRPTPQLTPEATSMKLPKASDTANLNPAQKAAQHGRLAALEEKRRRLEQLRAEEALLQAEIEKELLAAQLDQASTPSDREAPQNSGHSSGDDSTEVPQPQMVASANVEGPSSSDTSLAPDNKQVTEAVSVGEVKSSGEPSQTDISPQEPDEPEQALGSGTPSSSGSQYLNSSDLEQAKSAISVDGGEPESRQSVESSLPNSSLDAPVNDESAPAAAVVPRPATNQEPDETTPMEIDSEAPSPATAESIISGIVDSDAIDAEHPPVPLPDQISSAAQPREDVQEVEVEATGEETRTLSKKQDRAFMPYKSPLRIFRAYRFHPDFEKTVPSGVKSLTYSSRIDVRKEFCPNELNNQQCPKNCEFQHFHDIKIFAPFLLSSPLPALTYWSSFTPDDQILVELGKTDFTGEQRARFNQGLRELLQVYKAQKVRDFNVIARGIIKFRSEFLGDKSKVLNLEGVSI</sequence>
<keyword evidence="3" id="KW-1185">Reference proteome</keyword>
<feature type="compositionally biased region" description="Polar residues" evidence="1">
    <location>
        <begin position="607"/>
        <end position="623"/>
    </location>
</feature>
<proteinExistence type="predicted"/>
<dbReference type="EMBL" id="JAULSY010000023">
    <property type="protein sequence ID" value="KAK0671199.1"/>
    <property type="molecule type" value="Genomic_DNA"/>
</dbReference>
<feature type="compositionally biased region" description="Polar residues" evidence="1">
    <location>
        <begin position="815"/>
        <end position="846"/>
    </location>
</feature>
<feature type="region of interest" description="Disordered" evidence="1">
    <location>
        <begin position="13"/>
        <end position="309"/>
    </location>
</feature>
<feature type="compositionally biased region" description="Basic and acidic residues" evidence="1">
    <location>
        <begin position="402"/>
        <end position="412"/>
    </location>
</feature>
<feature type="compositionally biased region" description="Polar residues" evidence="1">
    <location>
        <begin position="221"/>
        <end position="271"/>
    </location>
</feature>
<evidence type="ECO:0000313" key="2">
    <source>
        <dbReference type="EMBL" id="KAK0671199.1"/>
    </source>
</evidence>
<feature type="compositionally biased region" description="Polar residues" evidence="1">
    <location>
        <begin position="791"/>
        <end position="808"/>
    </location>
</feature>
<feature type="compositionally biased region" description="Polar residues" evidence="1">
    <location>
        <begin position="183"/>
        <end position="201"/>
    </location>
</feature>
<feature type="region of interest" description="Disordered" evidence="1">
    <location>
        <begin position="686"/>
        <end position="757"/>
    </location>
</feature>
<feature type="compositionally biased region" description="Low complexity" evidence="1">
    <location>
        <begin position="165"/>
        <end position="179"/>
    </location>
</feature>
<feature type="compositionally biased region" description="Acidic residues" evidence="1">
    <location>
        <begin position="946"/>
        <end position="957"/>
    </location>
</feature>
<evidence type="ECO:0008006" key="4">
    <source>
        <dbReference type="Google" id="ProtNLM"/>
    </source>
</evidence>
<feature type="compositionally biased region" description="Acidic residues" evidence="1">
    <location>
        <begin position="145"/>
        <end position="161"/>
    </location>
</feature>
<feature type="region of interest" description="Disordered" evidence="1">
    <location>
        <begin position="565"/>
        <end position="670"/>
    </location>
</feature>
<feature type="compositionally biased region" description="Low complexity" evidence="1">
    <location>
        <begin position="480"/>
        <end position="491"/>
    </location>
</feature>
<feature type="compositionally biased region" description="Acidic residues" evidence="1">
    <location>
        <begin position="591"/>
        <end position="600"/>
    </location>
</feature>
<feature type="compositionally biased region" description="Pro residues" evidence="1">
    <location>
        <begin position="94"/>
        <end position="103"/>
    </location>
</feature>
<evidence type="ECO:0000256" key="1">
    <source>
        <dbReference type="SAM" id="MobiDB-lite"/>
    </source>
</evidence>
<name>A0AA39ZHM5_9PEZI</name>
<evidence type="ECO:0000313" key="3">
    <source>
        <dbReference type="Proteomes" id="UP001174997"/>
    </source>
</evidence>
<feature type="compositionally biased region" description="Low complexity" evidence="1">
    <location>
        <begin position="932"/>
        <end position="942"/>
    </location>
</feature>
<feature type="region of interest" description="Disordered" evidence="1">
    <location>
        <begin position="788"/>
        <end position="964"/>
    </location>
</feature>
<feature type="compositionally biased region" description="Pro residues" evidence="1">
    <location>
        <begin position="18"/>
        <end position="27"/>
    </location>
</feature>
<protein>
    <recommendedName>
        <fullName evidence="4">Zinc-finger domain-containing protein</fullName>
    </recommendedName>
</protein>
<feature type="region of interest" description="Disordered" evidence="1">
    <location>
        <begin position="474"/>
        <end position="538"/>
    </location>
</feature>
<feature type="compositionally biased region" description="Polar residues" evidence="1">
    <location>
        <begin position="492"/>
        <end position="515"/>
    </location>
</feature>
<feature type="compositionally biased region" description="Polar residues" evidence="1">
    <location>
        <begin position="108"/>
        <end position="125"/>
    </location>
</feature>
<feature type="compositionally biased region" description="Polar residues" evidence="1">
    <location>
        <begin position="911"/>
        <end position="923"/>
    </location>
</feature>